<dbReference type="PATRIC" id="fig|1423749.3.peg.1389"/>
<sequence length="91" mass="10926">MIKKFFNYSLQKTENLRKEVTGKNIRLEIKFKEFLIDGIDNNWENNFLNSDIPLLSRKDEEFLNMMIDFNKKMENGPMSRKRTDLVSVKFS</sequence>
<comment type="caution">
    <text evidence="1">The sequence shown here is derived from an EMBL/GenBank/DDBJ whole genome shotgun (WGS) entry which is preliminary data.</text>
</comment>
<accession>A0A0R1VJL9</accession>
<gene>
    <name evidence="1" type="ORF">FC60_GL001357</name>
</gene>
<dbReference type="EMBL" id="AZFN01000004">
    <property type="protein sequence ID" value="KRM03273.1"/>
    <property type="molecule type" value="Genomic_DNA"/>
</dbReference>
<keyword evidence="2" id="KW-1185">Reference proteome</keyword>
<name>A0A0R1VJL9_9LACO</name>
<dbReference type="Proteomes" id="UP000051739">
    <property type="component" value="Unassembled WGS sequence"/>
</dbReference>
<organism evidence="1 2">
    <name type="scientific">Limosilactobacillus gastricus DSM 16045</name>
    <dbReference type="NCBI Taxonomy" id="1423749"/>
    <lineage>
        <taxon>Bacteria</taxon>
        <taxon>Bacillati</taxon>
        <taxon>Bacillota</taxon>
        <taxon>Bacilli</taxon>
        <taxon>Lactobacillales</taxon>
        <taxon>Lactobacillaceae</taxon>
        <taxon>Limosilactobacillus</taxon>
    </lineage>
</organism>
<evidence type="ECO:0000313" key="1">
    <source>
        <dbReference type="EMBL" id="KRM03273.1"/>
    </source>
</evidence>
<reference evidence="1 2" key="1">
    <citation type="journal article" date="2015" name="Genome Announc.">
        <title>Expanding the biotechnology potential of lactobacilli through comparative genomics of 213 strains and associated genera.</title>
        <authorList>
            <person name="Sun Z."/>
            <person name="Harris H.M."/>
            <person name="McCann A."/>
            <person name="Guo C."/>
            <person name="Argimon S."/>
            <person name="Zhang W."/>
            <person name="Yang X."/>
            <person name="Jeffery I.B."/>
            <person name="Cooney J.C."/>
            <person name="Kagawa T.F."/>
            <person name="Liu W."/>
            <person name="Song Y."/>
            <person name="Salvetti E."/>
            <person name="Wrobel A."/>
            <person name="Rasinkangas P."/>
            <person name="Parkhill J."/>
            <person name="Rea M.C."/>
            <person name="O'Sullivan O."/>
            <person name="Ritari J."/>
            <person name="Douillard F.P."/>
            <person name="Paul Ross R."/>
            <person name="Yang R."/>
            <person name="Briner A.E."/>
            <person name="Felis G.E."/>
            <person name="de Vos W.M."/>
            <person name="Barrangou R."/>
            <person name="Klaenhammer T.R."/>
            <person name="Caufield P.W."/>
            <person name="Cui Y."/>
            <person name="Zhang H."/>
            <person name="O'Toole P.W."/>
        </authorList>
    </citation>
    <scope>NUCLEOTIDE SEQUENCE [LARGE SCALE GENOMIC DNA]</scope>
    <source>
        <strain evidence="1 2">DSM 16045</strain>
    </source>
</reference>
<evidence type="ECO:0000313" key="2">
    <source>
        <dbReference type="Proteomes" id="UP000051739"/>
    </source>
</evidence>
<proteinExistence type="predicted"/>
<dbReference type="AlphaFoldDB" id="A0A0R1VJL9"/>
<protein>
    <submittedName>
        <fullName evidence="1">Uncharacterized protein</fullName>
    </submittedName>
</protein>